<feature type="transmembrane region" description="Helical" evidence="1">
    <location>
        <begin position="21"/>
        <end position="41"/>
    </location>
</feature>
<reference evidence="2 3" key="1">
    <citation type="journal article" date="2019" name="Nat. Ecol. Evol.">
        <title>Megaphylogeny resolves global patterns of mushroom evolution.</title>
        <authorList>
            <person name="Varga T."/>
            <person name="Krizsan K."/>
            <person name="Foldi C."/>
            <person name="Dima B."/>
            <person name="Sanchez-Garcia M."/>
            <person name="Sanchez-Ramirez S."/>
            <person name="Szollosi G.J."/>
            <person name="Szarkandi J.G."/>
            <person name="Papp V."/>
            <person name="Albert L."/>
            <person name="Andreopoulos W."/>
            <person name="Angelini C."/>
            <person name="Antonin V."/>
            <person name="Barry K.W."/>
            <person name="Bougher N.L."/>
            <person name="Buchanan P."/>
            <person name="Buyck B."/>
            <person name="Bense V."/>
            <person name="Catcheside P."/>
            <person name="Chovatia M."/>
            <person name="Cooper J."/>
            <person name="Damon W."/>
            <person name="Desjardin D."/>
            <person name="Finy P."/>
            <person name="Geml J."/>
            <person name="Haridas S."/>
            <person name="Hughes K."/>
            <person name="Justo A."/>
            <person name="Karasinski D."/>
            <person name="Kautmanova I."/>
            <person name="Kiss B."/>
            <person name="Kocsube S."/>
            <person name="Kotiranta H."/>
            <person name="LaButti K.M."/>
            <person name="Lechner B.E."/>
            <person name="Liimatainen K."/>
            <person name="Lipzen A."/>
            <person name="Lukacs Z."/>
            <person name="Mihaltcheva S."/>
            <person name="Morgado L.N."/>
            <person name="Niskanen T."/>
            <person name="Noordeloos M.E."/>
            <person name="Ohm R.A."/>
            <person name="Ortiz-Santana B."/>
            <person name="Ovrebo C."/>
            <person name="Racz N."/>
            <person name="Riley R."/>
            <person name="Savchenko A."/>
            <person name="Shiryaev A."/>
            <person name="Soop K."/>
            <person name="Spirin V."/>
            <person name="Szebenyi C."/>
            <person name="Tomsovsky M."/>
            <person name="Tulloss R.E."/>
            <person name="Uehling J."/>
            <person name="Grigoriev I.V."/>
            <person name="Vagvolgyi C."/>
            <person name="Papp T."/>
            <person name="Martin F.M."/>
            <person name="Miettinen O."/>
            <person name="Hibbett D.S."/>
            <person name="Nagy L.G."/>
        </authorList>
    </citation>
    <scope>NUCLEOTIDE SEQUENCE [LARGE SCALE GENOMIC DNA]</scope>
    <source>
        <strain evidence="2 3">CBS 962.96</strain>
    </source>
</reference>
<proteinExistence type="predicted"/>
<dbReference type="Proteomes" id="UP000297245">
    <property type="component" value="Unassembled WGS sequence"/>
</dbReference>
<evidence type="ECO:0000256" key="1">
    <source>
        <dbReference type="SAM" id="Phobius"/>
    </source>
</evidence>
<dbReference type="EMBL" id="ML179492">
    <property type="protein sequence ID" value="THU86556.1"/>
    <property type="molecule type" value="Genomic_DNA"/>
</dbReference>
<gene>
    <name evidence="2" type="ORF">K435DRAFT_363529</name>
</gene>
<evidence type="ECO:0000313" key="2">
    <source>
        <dbReference type="EMBL" id="THU86556.1"/>
    </source>
</evidence>
<protein>
    <submittedName>
        <fullName evidence="2">Uncharacterized protein</fullName>
    </submittedName>
</protein>
<feature type="transmembrane region" description="Helical" evidence="1">
    <location>
        <begin position="47"/>
        <end position="69"/>
    </location>
</feature>
<feature type="transmembrane region" description="Helical" evidence="1">
    <location>
        <begin position="81"/>
        <end position="103"/>
    </location>
</feature>
<keyword evidence="3" id="KW-1185">Reference proteome</keyword>
<evidence type="ECO:0000313" key="3">
    <source>
        <dbReference type="Proteomes" id="UP000297245"/>
    </source>
</evidence>
<keyword evidence="1" id="KW-1133">Transmembrane helix</keyword>
<organism evidence="2 3">
    <name type="scientific">Dendrothele bispora (strain CBS 962.96)</name>
    <dbReference type="NCBI Taxonomy" id="1314807"/>
    <lineage>
        <taxon>Eukaryota</taxon>
        <taxon>Fungi</taxon>
        <taxon>Dikarya</taxon>
        <taxon>Basidiomycota</taxon>
        <taxon>Agaricomycotina</taxon>
        <taxon>Agaricomycetes</taxon>
        <taxon>Agaricomycetidae</taxon>
        <taxon>Agaricales</taxon>
        <taxon>Agaricales incertae sedis</taxon>
        <taxon>Dendrothele</taxon>
    </lineage>
</organism>
<sequence length="113" mass="13554">MVHRVIIIHSRGIPSIRFQRNSLFLFLVFLNLTDSHIRLVAIKRNAFFFAGCFFFPPFFHFRHLSALFIRVLKCDIIWAEYFFFCSIVSYFATVSFFSFFTLIQLVPTYRYIS</sequence>
<dbReference type="AlphaFoldDB" id="A0A4S8LCC0"/>
<keyword evidence="1" id="KW-0812">Transmembrane</keyword>
<name>A0A4S8LCC0_DENBC</name>
<keyword evidence="1" id="KW-0472">Membrane</keyword>
<accession>A0A4S8LCC0</accession>